<sequence length="243" mass="27885">MKDMVSTIRTSRECPKWIIDSYIWKAMCEYWDTEEAIARSHIYSKARLSDRNGLGPHIHLCCIKPCSFLTSQEKELGRTMVLMSTKRQSRLLKIMRRSCKKLSEMETETSNVSDGESRPREFRIDDHTVIFLEATETNSRGNYYVVGSLKDNLPDLVTGKGKHAADSTSFVSLQEQLKEAQQKIEEQAAHHARREAEQVRAVAEQKDKLDHLALVEKYLRQTDPDFLTFMATHSSEATTTDPI</sequence>
<dbReference type="AlphaFoldDB" id="Q9SK17"/>
<keyword evidence="1" id="KW-0175">Coiled coil</keyword>
<proteinExistence type="predicted"/>
<protein>
    <submittedName>
        <fullName evidence="2">En/Spm-like transposon protein</fullName>
    </submittedName>
</protein>
<evidence type="ECO:0000313" key="2">
    <source>
        <dbReference type="EMBL" id="AAD22704.1"/>
    </source>
</evidence>
<accession>Q9SK17</accession>
<name>Q9SK17_ARATH</name>
<dbReference type="InterPro" id="IPR004252">
    <property type="entry name" value="Probable_transposase_24"/>
</dbReference>
<reference evidence="2" key="2">
    <citation type="submission" date="2000-03" db="EMBL/GenBank/DDBJ databases">
        <authorList>
            <person name="Lin X."/>
            <person name="Kaul S."/>
            <person name="Shea T.P."/>
            <person name="Fujii C.Y."/>
            <person name="Shen M."/>
            <person name="VanAken S.E."/>
            <person name="Barnstead M.E."/>
            <person name="Mason T.M."/>
            <person name="Bowman C.L."/>
            <person name="Ronning C.M."/>
            <person name="Benito M.-I."/>
            <person name="Carrera A.J."/>
            <person name="Creasy T.H."/>
            <person name="Buell C.R."/>
            <person name="Town C.D."/>
            <person name="Nierman W.C."/>
            <person name="Fraser C.M."/>
            <person name="Venter J.C."/>
        </authorList>
    </citation>
    <scope>NUCLEOTIDE SEQUENCE</scope>
</reference>
<dbReference type="Pfam" id="PF03004">
    <property type="entry name" value="Transposase_24"/>
    <property type="match status" value="1"/>
</dbReference>
<organism evidence="2">
    <name type="scientific">Arabidopsis thaliana</name>
    <name type="common">Mouse-ear cress</name>
    <dbReference type="NCBI Taxonomy" id="3702"/>
    <lineage>
        <taxon>Eukaryota</taxon>
        <taxon>Viridiplantae</taxon>
        <taxon>Streptophyta</taxon>
        <taxon>Embryophyta</taxon>
        <taxon>Tracheophyta</taxon>
        <taxon>Spermatophyta</taxon>
        <taxon>Magnoliopsida</taxon>
        <taxon>eudicotyledons</taxon>
        <taxon>Gunneridae</taxon>
        <taxon>Pentapetalae</taxon>
        <taxon>rosids</taxon>
        <taxon>malvids</taxon>
        <taxon>Brassicales</taxon>
        <taxon>Brassicaceae</taxon>
        <taxon>Camelineae</taxon>
        <taxon>Arabidopsis</taxon>
    </lineage>
</organism>
<dbReference type="EMBL" id="AC006586">
    <property type="protein sequence ID" value="AAD22704.1"/>
    <property type="molecule type" value="Genomic_DNA"/>
</dbReference>
<feature type="coiled-coil region" evidence="1">
    <location>
        <begin position="170"/>
        <end position="197"/>
    </location>
</feature>
<dbReference type="PIR" id="B84490">
    <property type="entry name" value="B84490"/>
</dbReference>
<evidence type="ECO:0000256" key="1">
    <source>
        <dbReference type="SAM" id="Coils"/>
    </source>
</evidence>
<gene>
    <name evidence="2" type="ordered locus">At2g10060</name>
</gene>
<reference evidence="2" key="3">
    <citation type="submission" date="2002-02" db="EMBL/GenBank/DDBJ databases">
        <authorList>
            <person name="Town C.D."/>
            <person name="Kaul S."/>
        </authorList>
    </citation>
    <scope>NUCLEOTIDE SEQUENCE</scope>
</reference>
<reference key="1">
    <citation type="journal article" date="1999" name="Nature">
        <title>Sequence and analysis of chromosome 2 of the plant Arabidopsis thaliana.</title>
        <authorList>
            <person name="Lin X."/>
            <person name="Kaul S."/>
            <person name="Rounsley S."/>
            <person name="Shea T.P."/>
            <person name="Benito M.I."/>
            <person name="Town C.D."/>
            <person name="Fujii C.Y."/>
            <person name="Mason T."/>
            <person name="Bowman C.L."/>
            <person name="Barnstead M."/>
            <person name="Feldblyum T.V."/>
            <person name="Buell C.R."/>
            <person name="Ketchum K.A."/>
            <person name="Lee J."/>
            <person name="Ronning C.M."/>
            <person name="Koo H.L."/>
            <person name="Moffat K.S."/>
            <person name="Cronin L.A."/>
            <person name="Shen M."/>
            <person name="Pai G."/>
            <person name="Van Aken S."/>
            <person name="Umayam L."/>
            <person name="Tallon L.J."/>
            <person name="Gill J.E."/>
            <person name="Adams M.D."/>
            <person name="Carrera A.J."/>
            <person name="Creasy T.H."/>
            <person name="Goodman H.M."/>
            <person name="Somerville C.R."/>
            <person name="Copenhaver G.P."/>
            <person name="Preuss D."/>
            <person name="Nierman W.C."/>
            <person name="White O."/>
            <person name="Eisen J.A."/>
            <person name="Salzberg S.L."/>
            <person name="Fraser C.M."/>
            <person name="Venter J.C."/>
        </authorList>
    </citation>
    <scope>NUCLEOTIDE SEQUENCE [LARGE SCALE GENOMIC DNA]</scope>
    <source>
        <strain>cv. Columbia</strain>
    </source>
</reference>